<accession>A0A1G5S2S0</accession>
<dbReference type="Proteomes" id="UP000199428">
    <property type="component" value="Unassembled WGS sequence"/>
</dbReference>
<feature type="region of interest" description="Disordered" evidence="1">
    <location>
        <begin position="385"/>
        <end position="413"/>
    </location>
</feature>
<evidence type="ECO:0000256" key="1">
    <source>
        <dbReference type="SAM" id="MobiDB-lite"/>
    </source>
</evidence>
<organism evidence="2 3">
    <name type="scientific">Pseudobutyrivibrio xylanivorans</name>
    <dbReference type="NCBI Taxonomy" id="185007"/>
    <lineage>
        <taxon>Bacteria</taxon>
        <taxon>Bacillati</taxon>
        <taxon>Bacillota</taxon>
        <taxon>Clostridia</taxon>
        <taxon>Lachnospirales</taxon>
        <taxon>Lachnospiraceae</taxon>
        <taxon>Pseudobutyrivibrio</taxon>
    </lineage>
</organism>
<protein>
    <recommendedName>
        <fullName evidence="4">Serine/arginine repetitive matrix protein 2</fullName>
    </recommendedName>
</protein>
<dbReference type="EMBL" id="FMWK01000015">
    <property type="protein sequence ID" value="SCZ80664.1"/>
    <property type="molecule type" value="Genomic_DNA"/>
</dbReference>
<reference evidence="2 3" key="1">
    <citation type="submission" date="2016-10" db="EMBL/GenBank/DDBJ databases">
        <authorList>
            <person name="de Groot N.N."/>
        </authorList>
    </citation>
    <scope>NUCLEOTIDE SEQUENCE [LARGE SCALE GENOMIC DNA]</scope>
    <source>
        <strain evidence="2 3">DSM 10317</strain>
    </source>
</reference>
<dbReference type="RefSeq" id="WP_090163677.1">
    <property type="nucleotide sequence ID" value="NZ_FMWK01000015.1"/>
</dbReference>
<evidence type="ECO:0000313" key="3">
    <source>
        <dbReference type="Proteomes" id="UP000199428"/>
    </source>
</evidence>
<evidence type="ECO:0000313" key="2">
    <source>
        <dbReference type="EMBL" id="SCZ80664.1"/>
    </source>
</evidence>
<dbReference type="Gene3D" id="3.30.930.30">
    <property type="match status" value="1"/>
</dbReference>
<dbReference type="AlphaFoldDB" id="A0A1G5S2S0"/>
<feature type="compositionally biased region" description="Low complexity" evidence="1">
    <location>
        <begin position="393"/>
        <end position="403"/>
    </location>
</feature>
<sequence length="413" mass="47817">MKKVRATRHNGRKGKEGIFKAGHNDRSFDLDNADHIDRDRCFMNVYWDCYQGFNIADENGNHPERKYNFDEIERAFYENKFLDSIDAQNERHRKSRHTERIREVEAILKDPKTCPEETIYQLGTKDGHEDPALFTKVVAELIQEIEKLYGSNIKILDWALHMDEGTPHIHERHVFFADDNYGMSFPKQDKALEVLGFERPDPTKKQSKHNNRKMAFDAQIRSLFIGIAEKHGITIEEVPLEGKTHLEKNDFIIAKQHEEIAANDAYIENQLLKISDIDALAADVAEKAYEKACEVVTDTVKEETVKSDIEIISAYQKWFTAPERKNSQEHKTLVKKVLDVIIDKLARNKAVLLERVRSVLNSPDVKSKNKTEITKTAKESLLARLQQTKSEVNRSNSSKNIISKNKRKDMEER</sequence>
<name>A0A1G5S2S0_PSEXY</name>
<proteinExistence type="predicted"/>
<evidence type="ECO:0008006" key="4">
    <source>
        <dbReference type="Google" id="ProtNLM"/>
    </source>
</evidence>
<gene>
    <name evidence="2" type="ORF">SAMN02910350_02410</name>
</gene>